<feature type="chain" id="PRO_5044524958" description="Dirigent protein" evidence="4">
    <location>
        <begin position="26"/>
        <end position="192"/>
    </location>
</feature>
<organism evidence="5 6">
    <name type="scientific">Abeliophyllum distichum</name>
    <dbReference type="NCBI Taxonomy" id="126358"/>
    <lineage>
        <taxon>Eukaryota</taxon>
        <taxon>Viridiplantae</taxon>
        <taxon>Streptophyta</taxon>
        <taxon>Embryophyta</taxon>
        <taxon>Tracheophyta</taxon>
        <taxon>Spermatophyta</taxon>
        <taxon>Magnoliopsida</taxon>
        <taxon>eudicotyledons</taxon>
        <taxon>Gunneridae</taxon>
        <taxon>Pentapetalae</taxon>
        <taxon>asterids</taxon>
        <taxon>lamiids</taxon>
        <taxon>Lamiales</taxon>
        <taxon>Oleaceae</taxon>
        <taxon>Forsythieae</taxon>
        <taxon>Abeliophyllum</taxon>
    </lineage>
</organism>
<evidence type="ECO:0000313" key="6">
    <source>
        <dbReference type="Proteomes" id="UP001604336"/>
    </source>
</evidence>
<keyword evidence="3 4" id="KW-0964">Secreted</keyword>
<dbReference type="Proteomes" id="UP001604336">
    <property type="component" value="Unassembled WGS sequence"/>
</dbReference>
<evidence type="ECO:0000256" key="1">
    <source>
        <dbReference type="ARBA" id="ARBA00010746"/>
    </source>
</evidence>
<dbReference type="InterPro" id="IPR044859">
    <property type="entry name" value="Allene_oxi_cyc_Dirigent"/>
</dbReference>
<sequence length="192" mass="20999">MGKQCIISMLCAILLAGIATPVAPAIDKRPVAVEMWFKKLPHTKEKLTKLHFYFHDVVSGKNSTVVRVADSKATVKSPTVFGAVFVMDDPLTEGPEPDSKIVGRAQGIYSSTSMEEIGFLMTLNFVFTNGKYNGSSLSVLGHNPIFHKYREMPIIGGSGAFRLARGIATAKTYRLNNAGDAIVEYNVMVLHY</sequence>
<accession>A0ABD1P8W0</accession>
<evidence type="ECO:0000256" key="4">
    <source>
        <dbReference type="RuleBase" id="RU363099"/>
    </source>
</evidence>
<dbReference type="Pfam" id="PF03018">
    <property type="entry name" value="Dirigent"/>
    <property type="match status" value="1"/>
</dbReference>
<evidence type="ECO:0000256" key="2">
    <source>
        <dbReference type="ARBA" id="ARBA00011738"/>
    </source>
</evidence>
<gene>
    <name evidence="5" type="ORF">Adt_43484</name>
</gene>
<dbReference type="PANTHER" id="PTHR21495">
    <property type="entry name" value="NUCLEOPORIN-RELATED"/>
    <property type="match status" value="1"/>
</dbReference>
<comment type="function">
    <text evidence="4">Dirigent proteins impart stereoselectivity on the phenoxy radical-coupling reaction, yielding optically active lignans from two molecules of coniferyl alcohol in the biosynthesis of lignans, flavonolignans, and alkaloids and thus plays a central role in plant secondary metabolism.</text>
</comment>
<comment type="subunit">
    <text evidence="2 4">Homodimer.</text>
</comment>
<comment type="caution">
    <text evidence="5">The sequence shown here is derived from an EMBL/GenBank/DDBJ whole genome shotgun (WGS) entry which is preliminary data.</text>
</comment>
<keyword evidence="4" id="KW-0052">Apoplast</keyword>
<feature type="signal peptide" evidence="4">
    <location>
        <begin position="1"/>
        <end position="25"/>
    </location>
</feature>
<keyword evidence="6" id="KW-1185">Reference proteome</keyword>
<evidence type="ECO:0000256" key="3">
    <source>
        <dbReference type="ARBA" id="ARBA00022525"/>
    </source>
</evidence>
<reference evidence="6" key="1">
    <citation type="submission" date="2024-07" db="EMBL/GenBank/DDBJ databases">
        <title>Two chromosome-level genome assemblies of Korean endemic species Abeliophyllum distichum and Forsythia ovata (Oleaceae).</title>
        <authorList>
            <person name="Jang H."/>
        </authorList>
    </citation>
    <scope>NUCLEOTIDE SEQUENCE [LARGE SCALE GENOMIC DNA]</scope>
</reference>
<dbReference type="GO" id="GO:0009699">
    <property type="term" value="P:phenylpropanoid biosynthetic process"/>
    <property type="evidence" value="ECO:0007669"/>
    <property type="project" value="UniProtKB-ARBA"/>
</dbReference>
<name>A0ABD1P8W0_9LAMI</name>
<dbReference type="InterPro" id="IPR004265">
    <property type="entry name" value="Dirigent"/>
</dbReference>
<protein>
    <recommendedName>
        <fullName evidence="4">Dirigent protein</fullName>
    </recommendedName>
</protein>
<dbReference type="Gene3D" id="2.40.480.10">
    <property type="entry name" value="Allene oxide cyclase-like"/>
    <property type="match status" value="1"/>
</dbReference>
<keyword evidence="4" id="KW-0732">Signal</keyword>
<dbReference type="GO" id="GO:0048046">
    <property type="term" value="C:apoplast"/>
    <property type="evidence" value="ECO:0007669"/>
    <property type="project" value="UniProtKB-SubCell"/>
</dbReference>
<dbReference type="AlphaFoldDB" id="A0ABD1P8W0"/>
<comment type="similarity">
    <text evidence="1 4">Belongs to the plant dirigent protein family.</text>
</comment>
<proteinExistence type="inferred from homology"/>
<evidence type="ECO:0000313" key="5">
    <source>
        <dbReference type="EMBL" id="KAL2460064.1"/>
    </source>
</evidence>
<dbReference type="EMBL" id="JBFOLK010000014">
    <property type="protein sequence ID" value="KAL2460064.1"/>
    <property type="molecule type" value="Genomic_DNA"/>
</dbReference>
<comment type="subcellular location">
    <subcellularLocation>
        <location evidence="4">Secreted</location>
        <location evidence="4">Extracellular space</location>
        <location evidence="4">Apoplast</location>
    </subcellularLocation>
</comment>